<dbReference type="NCBIfam" id="TIGR03426">
    <property type="entry name" value="shape_MreD"/>
    <property type="match status" value="1"/>
</dbReference>
<dbReference type="EMBL" id="CP093366">
    <property type="protein sequence ID" value="UQS82693.1"/>
    <property type="molecule type" value="Genomic_DNA"/>
</dbReference>
<keyword evidence="10" id="KW-1185">Reference proteome</keyword>
<evidence type="ECO:0000313" key="9">
    <source>
        <dbReference type="EMBL" id="UQS82693.1"/>
    </source>
</evidence>
<reference evidence="9" key="1">
    <citation type="journal article" date="2022" name="Int. J. Syst. Evol. Microbiol.">
        <title>Apilactobacillus apisilvae sp. nov., Nicolia spurrieriana gen. nov. sp. nov., Bombilactobacillus folatiphilus sp. nov. and Bombilactobacillus thymidiniphilus sp. nov., four new lactic acid bacterial isolates from stingless bees Tetragonula carbonaria and Austroplebeia australis.</title>
        <authorList>
            <person name="Oliphant S.A."/>
            <person name="Watson-Haigh N.S."/>
            <person name="Sumby K.M."/>
            <person name="Gardner J."/>
            <person name="Groom S."/>
            <person name="Jiranek V."/>
        </authorList>
    </citation>
    <scope>NUCLEOTIDE SEQUENCE</scope>
    <source>
        <strain evidence="9">SG4_D2</strain>
    </source>
</reference>
<feature type="transmembrane region" description="Helical" evidence="8">
    <location>
        <begin position="41"/>
        <end position="59"/>
    </location>
</feature>
<evidence type="ECO:0000256" key="4">
    <source>
        <dbReference type="ARBA" id="ARBA00022692"/>
    </source>
</evidence>
<feature type="transmembrane region" description="Helical" evidence="8">
    <location>
        <begin position="151"/>
        <end position="170"/>
    </location>
</feature>
<dbReference type="InterPro" id="IPR007227">
    <property type="entry name" value="Cell_shape_determining_MreD"/>
</dbReference>
<name>A0ABY4PAA8_9LACO</name>
<dbReference type="Pfam" id="PF04093">
    <property type="entry name" value="MreD"/>
    <property type="match status" value="1"/>
</dbReference>
<gene>
    <name evidence="9" type="primary">mreD</name>
    <name evidence="9" type="ORF">MOO45_03355</name>
</gene>
<dbReference type="Proteomes" id="UP000831495">
    <property type="component" value="Chromosome"/>
</dbReference>
<evidence type="ECO:0000256" key="6">
    <source>
        <dbReference type="ARBA" id="ARBA00022989"/>
    </source>
</evidence>
<organism evidence="9 10">
    <name type="scientific">Bombilactobacillus folatiphilus</name>
    <dbReference type="NCBI Taxonomy" id="2923362"/>
    <lineage>
        <taxon>Bacteria</taxon>
        <taxon>Bacillati</taxon>
        <taxon>Bacillota</taxon>
        <taxon>Bacilli</taxon>
        <taxon>Lactobacillales</taxon>
        <taxon>Lactobacillaceae</taxon>
        <taxon>Bombilactobacillus</taxon>
    </lineage>
</organism>
<keyword evidence="7 8" id="KW-0472">Membrane</keyword>
<dbReference type="RefSeq" id="WP_249514971.1">
    <property type="nucleotide sequence ID" value="NZ_CP093366.1"/>
</dbReference>
<feature type="transmembrane region" description="Helical" evidence="8">
    <location>
        <begin position="119"/>
        <end position="139"/>
    </location>
</feature>
<comment type="similarity">
    <text evidence="2">Belongs to the MreD family.</text>
</comment>
<keyword evidence="5" id="KW-0133">Cell shape</keyword>
<evidence type="ECO:0000256" key="1">
    <source>
        <dbReference type="ARBA" id="ARBA00004651"/>
    </source>
</evidence>
<comment type="subcellular location">
    <subcellularLocation>
        <location evidence="1">Cell membrane</location>
        <topology evidence="1">Multi-pass membrane protein</topology>
    </subcellularLocation>
</comment>
<evidence type="ECO:0000313" key="10">
    <source>
        <dbReference type="Proteomes" id="UP000831495"/>
    </source>
</evidence>
<sequence>MFKKFDFRNKTTRYILQFLILLIGFFLDGLIKQMVPLFNDAFFQVSVQLLLMVLVMMALRDKPVDNHLFWYALILGILYDSYYSHIFGLYTLVFPLTLVLIRSLRNFVPESLIFEGSTYFINLTISLIYLYFVGSFLSLTAVDIAHFVTDCLGPTLLINTILFGIIYYPLSKLLDWLV</sequence>
<accession>A0ABY4PAA8</accession>
<keyword evidence="6 8" id="KW-1133">Transmembrane helix</keyword>
<evidence type="ECO:0000256" key="3">
    <source>
        <dbReference type="ARBA" id="ARBA00022475"/>
    </source>
</evidence>
<protein>
    <submittedName>
        <fullName evidence="9">Rod shape-determining protein MreD</fullName>
    </submittedName>
</protein>
<keyword evidence="4 8" id="KW-0812">Transmembrane</keyword>
<evidence type="ECO:0000256" key="7">
    <source>
        <dbReference type="ARBA" id="ARBA00023136"/>
    </source>
</evidence>
<keyword evidence="3" id="KW-1003">Cell membrane</keyword>
<feature type="transmembrane region" description="Helical" evidence="8">
    <location>
        <begin position="12"/>
        <end position="35"/>
    </location>
</feature>
<evidence type="ECO:0000256" key="8">
    <source>
        <dbReference type="SAM" id="Phobius"/>
    </source>
</evidence>
<feature type="transmembrane region" description="Helical" evidence="8">
    <location>
        <begin position="71"/>
        <end position="99"/>
    </location>
</feature>
<evidence type="ECO:0000256" key="2">
    <source>
        <dbReference type="ARBA" id="ARBA00007776"/>
    </source>
</evidence>
<proteinExistence type="inferred from homology"/>
<evidence type="ECO:0000256" key="5">
    <source>
        <dbReference type="ARBA" id="ARBA00022960"/>
    </source>
</evidence>